<evidence type="ECO:0000313" key="2">
    <source>
        <dbReference type="EMBL" id="KYD21940.1"/>
    </source>
</evidence>
<name>A0A150MBL0_9BACI</name>
<feature type="region of interest" description="Disordered" evidence="1">
    <location>
        <begin position="1"/>
        <end position="37"/>
    </location>
</feature>
<dbReference type="STRING" id="301148.B4135_1566"/>
<dbReference type="Proteomes" id="UP000075683">
    <property type="component" value="Unassembled WGS sequence"/>
</dbReference>
<reference evidence="2 3" key="1">
    <citation type="submission" date="2016-01" db="EMBL/GenBank/DDBJ databases">
        <title>Draft Genome Sequences of Seven Thermophilic Sporeformers Isolated from Foods.</title>
        <authorList>
            <person name="Berendsen E.M."/>
            <person name="Wells-Bennik M.H."/>
            <person name="Krawcyk A.O."/>
            <person name="De Jong A."/>
            <person name="Holsappel S."/>
            <person name="Eijlander R.T."/>
            <person name="Kuipers O.P."/>
        </authorList>
    </citation>
    <scope>NUCLEOTIDE SEQUENCE [LARGE SCALE GENOMIC DNA]</scope>
    <source>
        <strain evidence="2 3">B4135</strain>
    </source>
</reference>
<gene>
    <name evidence="2" type="ORF">B4135_1566</name>
</gene>
<dbReference type="EMBL" id="LQYT01000016">
    <property type="protein sequence ID" value="KYD21940.1"/>
    <property type="molecule type" value="Genomic_DNA"/>
</dbReference>
<sequence length="61" mass="6640">MPVLSGRPPFSPAADLFPAPAKYPAPEDERFLPGTENPYPVESALHLPTQAKEVNLCFVMS</sequence>
<proteinExistence type="predicted"/>
<protein>
    <submittedName>
        <fullName evidence="2">Uncharacterized protein</fullName>
    </submittedName>
</protein>
<accession>A0A150MBL0</accession>
<dbReference type="AlphaFoldDB" id="A0A150MBL0"/>
<evidence type="ECO:0000256" key="1">
    <source>
        <dbReference type="SAM" id="MobiDB-lite"/>
    </source>
</evidence>
<comment type="caution">
    <text evidence="2">The sequence shown here is derived from an EMBL/GenBank/DDBJ whole genome shotgun (WGS) entry which is preliminary data.</text>
</comment>
<evidence type="ECO:0000313" key="3">
    <source>
        <dbReference type="Proteomes" id="UP000075683"/>
    </source>
</evidence>
<organism evidence="2 3">
    <name type="scientific">Caldibacillus debilis</name>
    <dbReference type="NCBI Taxonomy" id="301148"/>
    <lineage>
        <taxon>Bacteria</taxon>
        <taxon>Bacillati</taxon>
        <taxon>Bacillota</taxon>
        <taxon>Bacilli</taxon>
        <taxon>Bacillales</taxon>
        <taxon>Bacillaceae</taxon>
        <taxon>Caldibacillus</taxon>
    </lineage>
</organism>